<keyword evidence="4" id="KW-1185">Reference proteome</keyword>
<dbReference type="InterPro" id="IPR035368">
    <property type="entry name" value="Nrap_D3"/>
</dbReference>
<keyword evidence="1" id="KW-0539">Nucleus</keyword>
<protein>
    <recommendedName>
        <fullName evidence="1">Nucleolar protein 6</fullName>
    </recommendedName>
</protein>
<dbReference type="InterPro" id="IPR005554">
    <property type="entry name" value="NOL6/Upt22"/>
</dbReference>
<dbReference type="AlphaFoldDB" id="A0ABD2Q2N4"/>
<evidence type="ECO:0000256" key="1">
    <source>
        <dbReference type="RuleBase" id="RU364032"/>
    </source>
</evidence>
<proteinExistence type="inferred from homology"/>
<keyword evidence="1" id="KW-0694">RNA-binding</keyword>
<dbReference type="PANTHER" id="PTHR17972:SF0">
    <property type="entry name" value="NUCLEOLAR PROTEIN 6"/>
    <property type="match status" value="1"/>
</dbReference>
<gene>
    <name evidence="3" type="primary">NOL6_2</name>
    <name evidence="3" type="ORF">Ciccas_007994</name>
</gene>
<comment type="caution">
    <text evidence="3">The sequence shown here is derived from an EMBL/GenBank/DDBJ whole genome shotgun (WGS) entry which is preliminary data.</text>
</comment>
<dbReference type="GO" id="GO:0003723">
    <property type="term" value="F:RNA binding"/>
    <property type="evidence" value="ECO:0007669"/>
    <property type="project" value="UniProtKB-KW"/>
</dbReference>
<organism evidence="3 4">
    <name type="scientific">Cichlidogyrus casuarinus</name>
    <dbReference type="NCBI Taxonomy" id="1844966"/>
    <lineage>
        <taxon>Eukaryota</taxon>
        <taxon>Metazoa</taxon>
        <taxon>Spiralia</taxon>
        <taxon>Lophotrochozoa</taxon>
        <taxon>Platyhelminthes</taxon>
        <taxon>Monogenea</taxon>
        <taxon>Monopisthocotylea</taxon>
        <taxon>Dactylogyridea</taxon>
        <taxon>Ancyrocephalidae</taxon>
        <taxon>Cichlidogyrus</taxon>
    </lineage>
</organism>
<dbReference type="Pfam" id="PF17404">
    <property type="entry name" value="Nrap_D3"/>
    <property type="match status" value="1"/>
</dbReference>
<sequence length="226" mass="25745">MHVFKNKVEEDGKLSKLLESLRYAFAERAFGIELVNLNTKKGLVQSIGIRLNEHILNSCLTKGPQSKTSGAVEFQHFWGKKSELRHIDGDLRECLAWDPNKDIPTQICSFVFKKLQLTIQYNTIQTNKLLKFCSHRLPYTFNSCVFEASDAYVTALNDRIKEYFLALNDKLPLDIRDVFCLSSSLRTLAALPPIALLPYPLTKRSVYSPPSSHPVHFIQPLYGLLT</sequence>
<accession>A0ABD2Q2N4</accession>
<evidence type="ECO:0000313" key="3">
    <source>
        <dbReference type="EMBL" id="KAL3313407.1"/>
    </source>
</evidence>
<comment type="subcellular location">
    <subcellularLocation>
        <location evidence="1">Nucleus</location>
        <location evidence="1">Nucleolus</location>
    </subcellularLocation>
</comment>
<dbReference type="Proteomes" id="UP001626550">
    <property type="component" value="Unassembled WGS sequence"/>
</dbReference>
<dbReference type="GO" id="GO:0005730">
    <property type="term" value="C:nucleolus"/>
    <property type="evidence" value="ECO:0007669"/>
    <property type="project" value="UniProtKB-SubCell"/>
</dbReference>
<name>A0ABD2Q2N4_9PLAT</name>
<feature type="domain" description="Nrap protein" evidence="2">
    <location>
        <begin position="17"/>
        <end position="114"/>
    </location>
</feature>
<comment type="similarity">
    <text evidence="1">Belongs to the NRAP family.</text>
</comment>
<evidence type="ECO:0000313" key="4">
    <source>
        <dbReference type="Proteomes" id="UP001626550"/>
    </source>
</evidence>
<evidence type="ECO:0000259" key="2">
    <source>
        <dbReference type="Pfam" id="PF17404"/>
    </source>
</evidence>
<dbReference type="PANTHER" id="PTHR17972">
    <property type="entry name" value="NUCLEOLAR RNA-ASSOCIATED PROTEIN"/>
    <property type="match status" value="1"/>
</dbReference>
<reference evidence="3 4" key="1">
    <citation type="submission" date="2024-11" db="EMBL/GenBank/DDBJ databases">
        <title>Adaptive evolution of stress response genes in parasites aligns with host niche diversity.</title>
        <authorList>
            <person name="Hahn C."/>
            <person name="Resl P."/>
        </authorList>
    </citation>
    <scope>NUCLEOTIDE SEQUENCE [LARGE SCALE GENOMIC DNA]</scope>
    <source>
        <strain evidence="3">EGGRZ-B1_66</strain>
        <tissue evidence="3">Body</tissue>
    </source>
</reference>
<dbReference type="EMBL" id="JBJKFK010001314">
    <property type="protein sequence ID" value="KAL3313407.1"/>
    <property type="molecule type" value="Genomic_DNA"/>
</dbReference>